<dbReference type="InterPro" id="IPR000160">
    <property type="entry name" value="GGDEF_dom"/>
</dbReference>
<protein>
    <recommendedName>
        <fullName evidence="1">GGDEF domain-containing protein</fullName>
    </recommendedName>
</protein>
<dbReference type="Proteomes" id="UP000264294">
    <property type="component" value="Unassembled WGS sequence"/>
</dbReference>
<name>A0A090ZCD2_9BACI</name>
<comment type="caution">
    <text evidence="2">The sequence shown here is derived from an EMBL/GenBank/DDBJ whole genome shotgun (WGS) entry which is preliminary data.</text>
</comment>
<gene>
    <name evidence="3" type="ORF">D0U04_30440</name>
    <name evidence="2" type="ORF">DJ93_3487</name>
</gene>
<dbReference type="EMBL" id="QVOD01000127">
    <property type="protein sequence ID" value="RFT61377.1"/>
    <property type="molecule type" value="Genomic_DNA"/>
</dbReference>
<organism evidence="2 4">
    <name type="scientific">Bacillus clarus</name>
    <dbReference type="NCBI Taxonomy" id="2338372"/>
    <lineage>
        <taxon>Bacteria</taxon>
        <taxon>Bacillati</taxon>
        <taxon>Bacillota</taxon>
        <taxon>Bacilli</taxon>
        <taxon>Bacillales</taxon>
        <taxon>Bacillaceae</taxon>
        <taxon>Bacillus</taxon>
        <taxon>Bacillus cereus group</taxon>
    </lineage>
</organism>
<dbReference type="EMBL" id="JMQC01000008">
    <property type="protein sequence ID" value="KFN01946.1"/>
    <property type="molecule type" value="Genomic_DNA"/>
</dbReference>
<dbReference type="PROSITE" id="PS50887">
    <property type="entry name" value="GGDEF"/>
    <property type="match status" value="1"/>
</dbReference>
<dbReference type="RefSeq" id="WP_042982272.1">
    <property type="nucleotide sequence ID" value="NZ_JMQC01000008.1"/>
</dbReference>
<keyword evidence="5" id="KW-1185">Reference proteome</keyword>
<accession>A0A090ZCD2</accession>
<reference evidence="2 4" key="1">
    <citation type="submission" date="2014-04" db="EMBL/GenBank/DDBJ databases">
        <authorList>
            <person name="Bishop-Lilly K.A."/>
            <person name="Broomall S.M."/>
            <person name="Chain P.S."/>
            <person name="Chertkov O."/>
            <person name="Coyne S.R."/>
            <person name="Daligault H.E."/>
            <person name="Davenport K.W."/>
            <person name="Erkkila T."/>
            <person name="Frey K.G."/>
            <person name="Gibbons H.S."/>
            <person name="Gu W."/>
            <person name="Jaissle J."/>
            <person name="Johnson S.L."/>
            <person name="Koroleva G.I."/>
            <person name="Ladner J.T."/>
            <person name="Lo C.-C."/>
            <person name="Minogue T.D."/>
            <person name="Munk C."/>
            <person name="Palacios G.F."/>
            <person name="Redden C.L."/>
            <person name="Rosenzweig C.N."/>
            <person name="Scholz M.B."/>
            <person name="Teshima H."/>
            <person name="Xu Y."/>
        </authorList>
    </citation>
    <scope>NUCLEOTIDE SEQUENCE [LARGE SCALE GENOMIC DNA]</scope>
    <source>
        <strain evidence="2 4">BHP</strain>
    </source>
</reference>
<dbReference type="SUPFAM" id="SSF55073">
    <property type="entry name" value="Nucleotide cyclase"/>
    <property type="match status" value="1"/>
</dbReference>
<proteinExistence type="predicted"/>
<dbReference type="AlphaFoldDB" id="A0A090ZCD2"/>
<evidence type="ECO:0000313" key="3">
    <source>
        <dbReference type="EMBL" id="RFT61377.1"/>
    </source>
</evidence>
<evidence type="ECO:0000259" key="1">
    <source>
        <dbReference type="PROSITE" id="PS50887"/>
    </source>
</evidence>
<dbReference type="PATRIC" id="fig|1405.8.peg.3583"/>
<feature type="domain" description="GGDEF" evidence="1">
    <location>
        <begin position="25"/>
        <end position="149"/>
    </location>
</feature>
<evidence type="ECO:0000313" key="5">
    <source>
        <dbReference type="Proteomes" id="UP000264294"/>
    </source>
</evidence>
<sequence length="195" mass="22695">MNKNFLKMEDFKKMLIEIQENVNVDKLTMIALDIDNSKELLGDEITEDNMDVIIEGFSINFSNFIFSQYGRDSFVAFSTKDISVFNLAKNKDDLQKFLTDRFNKSITFCMGVGVYPDNCKNIEEILSIAFESLFSAKKEAFNTINMNSETPMKLKSLYFRVGQLTQLEHYSKKIKKSESLIIREALDEYLQKKFF</sequence>
<dbReference type="InterPro" id="IPR029787">
    <property type="entry name" value="Nucleotide_cyclase"/>
</dbReference>
<reference evidence="3 5" key="2">
    <citation type="submission" date="2018-08" db="EMBL/GenBank/DDBJ databases">
        <title>Bacillus clarus sp. nov. strain PS00077A.</title>
        <authorList>
            <person name="Mendez Acevedo M."/>
            <person name="Carroll L."/>
            <person name="Mukherjee M."/>
            <person name="Wiedmann M."/>
            <person name="Kovac J."/>
        </authorList>
    </citation>
    <scope>NUCLEOTIDE SEQUENCE [LARGE SCALE GENOMIC DNA]</scope>
    <source>
        <strain evidence="3 5">PS00077A</strain>
    </source>
</reference>
<dbReference type="Proteomes" id="UP000029389">
    <property type="component" value="Unassembled WGS sequence"/>
</dbReference>
<evidence type="ECO:0000313" key="2">
    <source>
        <dbReference type="EMBL" id="KFN01946.1"/>
    </source>
</evidence>
<evidence type="ECO:0000313" key="4">
    <source>
        <dbReference type="Proteomes" id="UP000029389"/>
    </source>
</evidence>